<dbReference type="GO" id="GO:0051301">
    <property type="term" value="P:cell division"/>
    <property type="evidence" value="ECO:0007669"/>
    <property type="project" value="UniProtKB-KW"/>
</dbReference>
<sequence>MSTFRYLLRDTFRLLFRHWGMSLLTLFSISAVFFLLGVSSLLSLNARHVLGNVEGQLTVQAYLRHDADLAAMKAKVESFGNTAHVVAVTPQEALERLKARLGNRAEVVTLVGENPLPPALEIRVDRASQVTPLARRLVAMAEVEDVVYAGGLAEKLERLSSFVGRLSLGALVIAVAAAVMVLFNTVRMAVYSRRDEIHVMLQVGATQAYVAFPFVLQGMILGMVGAGLASLTLLRTYASAVDVLSATMPFLLFVRDGALLVRLGIVLVGAGISLGWIASWFAVVRFIRSAVRPL</sequence>
<dbReference type="GO" id="GO:0005886">
    <property type="term" value="C:plasma membrane"/>
    <property type="evidence" value="ECO:0007669"/>
    <property type="project" value="UniProtKB-SubCell"/>
</dbReference>
<evidence type="ECO:0000256" key="10">
    <source>
        <dbReference type="PIRNR" id="PIRNR003097"/>
    </source>
</evidence>
<keyword evidence="8 10" id="KW-0472">Membrane</keyword>
<evidence type="ECO:0000256" key="8">
    <source>
        <dbReference type="ARBA" id="ARBA00023136"/>
    </source>
</evidence>
<evidence type="ECO:0000256" key="2">
    <source>
        <dbReference type="ARBA" id="ARBA00007379"/>
    </source>
</evidence>
<dbReference type="InterPro" id="IPR040690">
    <property type="entry name" value="FtsX_ECD"/>
</dbReference>
<evidence type="ECO:0000256" key="11">
    <source>
        <dbReference type="SAM" id="Phobius"/>
    </source>
</evidence>
<keyword evidence="15" id="KW-1185">Reference proteome</keyword>
<keyword evidence="7 11" id="KW-1133">Transmembrane helix</keyword>
<dbReference type="Proteomes" id="UP000671879">
    <property type="component" value="Chromosome"/>
</dbReference>
<dbReference type="EMBL" id="CP072943">
    <property type="protein sequence ID" value="QTX33269.1"/>
    <property type="molecule type" value="Genomic_DNA"/>
</dbReference>
<protein>
    <recommendedName>
        <fullName evidence="3 10">Cell division protein FtsX</fullName>
    </recommendedName>
</protein>
<dbReference type="Pfam" id="PF02687">
    <property type="entry name" value="FtsX"/>
    <property type="match status" value="1"/>
</dbReference>
<dbReference type="Pfam" id="PF18075">
    <property type="entry name" value="FtsX_ECD"/>
    <property type="match status" value="1"/>
</dbReference>
<dbReference type="Gene3D" id="3.30.70.3040">
    <property type="match status" value="1"/>
</dbReference>
<feature type="domain" description="FtsX extracellular" evidence="13">
    <location>
        <begin position="59"/>
        <end position="146"/>
    </location>
</feature>
<comment type="similarity">
    <text evidence="2 10">Belongs to the ABC-4 integral membrane protein family. FtsX subfamily.</text>
</comment>
<evidence type="ECO:0000259" key="12">
    <source>
        <dbReference type="Pfam" id="PF02687"/>
    </source>
</evidence>
<name>A0A9Q7AFI1_9BACT</name>
<evidence type="ECO:0000256" key="1">
    <source>
        <dbReference type="ARBA" id="ARBA00004651"/>
    </source>
</evidence>
<dbReference type="AlphaFoldDB" id="A0A9Q7AFI1"/>
<evidence type="ECO:0000313" key="15">
    <source>
        <dbReference type="Proteomes" id="UP000671879"/>
    </source>
</evidence>
<keyword evidence="4 10" id="KW-1003">Cell membrane</keyword>
<evidence type="ECO:0000256" key="7">
    <source>
        <dbReference type="ARBA" id="ARBA00022989"/>
    </source>
</evidence>
<feature type="transmembrane region" description="Helical" evidence="11">
    <location>
        <begin position="210"/>
        <end position="229"/>
    </location>
</feature>
<dbReference type="KEGG" id="aram:KAR29_05115"/>
<evidence type="ECO:0000256" key="4">
    <source>
        <dbReference type="ARBA" id="ARBA00022475"/>
    </source>
</evidence>
<proteinExistence type="inferred from homology"/>
<evidence type="ECO:0000256" key="5">
    <source>
        <dbReference type="ARBA" id="ARBA00022618"/>
    </source>
</evidence>
<keyword evidence="9 10" id="KW-0131">Cell cycle</keyword>
<reference evidence="15" key="1">
    <citation type="submission" date="2021-04" db="EMBL/GenBank/DDBJ databases">
        <title>A novel Synergistetes isolate from a pyrite-forming mixed culture.</title>
        <authorList>
            <person name="Bunk B."/>
            <person name="Sproer C."/>
            <person name="Spring S."/>
            <person name="Pester M."/>
        </authorList>
    </citation>
    <scope>NUCLEOTIDE SEQUENCE [LARGE SCALE GENOMIC DNA]</scope>
    <source>
        <strain evidence="15">J.5.4.2-T.3.5.2</strain>
    </source>
</reference>
<evidence type="ECO:0000256" key="6">
    <source>
        <dbReference type="ARBA" id="ARBA00022692"/>
    </source>
</evidence>
<comment type="subcellular location">
    <subcellularLocation>
        <location evidence="1">Cell membrane</location>
        <topology evidence="1">Multi-pass membrane protein</topology>
    </subcellularLocation>
</comment>
<gene>
    <name evidence="14" type="ORF">KAR29_05115</name>
</gene>
<dbReference type="RefSeq" id="WP_274374546.1">
    <property type="nucleotide sequence ID" value="NZ_CP072943.1"/>
</dbReference>
<feature type="transmembrane region" description="Helical" evidence="11">
    <location>
        <begin position="20"/>
        <end position="42"/>
    </location>
</feature>
<dbReference type="InterPro" id="IPR003838">
    <property type="entry name" value="ABC3_permease_C"/>
</dbReference>
<organism evidence="14 15">
    <name type="scientific">Aminithiophilus ramosus</name>
    <dbReference type="NCBI Taxonomy" id="3029084"/>
    <lineage>
        <taxon>Bacteria</taxon>
        <taxon>Thermotogati</taxon>
        <taxon>Synergistota</taxon>
        <taxon>Synergistia</taxon>
        <taxon>Synergistales</taxon>
        <taxon>Aminithiophilaceae</taxon>
        <taxon>Aminithiophilus</taxon>
    </lineage>
</organism>
<feature type="transmembrane region" description="Helical" evidence="11">
    <location>
        <begin position="260"/>
        <end position="284"/>
    </location>
</feature>
<dbReference type="PANTHER" id="PTHR47755:SF1">
    <property type="entry name" value="CELL DIVISION PROTEIN FTSX"/>
    <property type="match status" value="1"/>
</dbReference>
<dbReference type="PANTHER" id="PTHR47755">
    <property type="entry name" value="CELL DIVISION PROTEIN FTSX"/>
    <property type="match status" value="1"/>
</dbReference>
<dbReference type="InterPro" id="IPR004513">
    <property type="entry name" value="FtsX"/>
</dbReference>
<dbReference type="PIRSF" id="PIRSF003097">
    <property type="entry name" value="FtsX"/>
    <property type="match status" value="1"/>
</dbReference>
<keyword evidence="6 11" id="KW-0812">Transmembrane</keyword>
<evidence type="ECO:0000256" key="3">
    <source>
        <dbReference type="ARBA" id="ARBA00021907"/>
    </source>
</evidence>
<evidence type="ECO:0000313" key="14">
    <source>
        <dbReference type="EMBL" id="QTX33269.1"/>
    </source>
</evidence>
<evidence type="ECO:0000256" key="9">
    <source>
        <dbReference type="ARBA" id="ARBA00023306"/>
    </source>
</evidence>
<keyword evidence="5 10" id="KW-0132">Cell division</keyword>
<evidence type="ECO:0000259" key="13">
    <source>
        <dbReference type="Pfam" id="PF18075"/>
    </source>
</evidence>
<accession>A0A9Q7AFI1</accession>
<feature type="domain" description="ABC3 transporter permease C-terminal" evidence="12">
    <location>
        <begin position="170"/>
        <end position="288"/>
    </location>
</feature>
<feature type="transmembrane region" description="Helical" evidence="11">
    <location>
        <begin position="168"/>
        <end position="190"/>
    </location>
</feature>